<dbReference type="Pfam" id="PF14802">
    <property type="entry name" value="TMEM192"/>
    <property type="match status" value="1"/>
</dbReference>
<comment type="subcellular location">
    <subcellularLocation>
        <location evidence="1">Membrane</location>
        <topology evidence="1">Multi-pass membrane protein</topology>
    </subcellularLocation>
</comment>
<evidence type="ECO:0000256" key="4">
    <source>
        <dbReference type="ARBA" id="ARBA00022692"/>
    </source>
</evidence>
<protein>
    <recommendedName>
        <fullName evidence="3">Transmembrane protein 192</fullName>
    </recommendedName>
</protein>
<dbReference type="RefSeq" id="XP_014645361.1">
    <property type="nucleotide sequence ID" value="XM_014789875.1"/>
</dbReference>
<proteinExistence type="inferred from homology"/>
<evidence type="ECO:0000313" key="8">
    <source>
        <dbReference type="Proteomes" id="UP000694910"/>
    </source>
</evidence>
<keyword evidence="8" id="KW-1185">Reference proteome</keyword>
<name>A0ABM1D0N0_CERSS</name>
<evidence type="ECO:0000313" key="9">
    <source>
        <dbReference type="RefSeq" id="XP_014645361.1"/>
    </source>
</evidence>
<evidence type="ECO:0000256" key="1">
    <source>
        <dbReference type="ARBA" id="ARBA00004141"/>
    </source>
</evidence>
<accession>A0ABM1D0N0</accession>
<feature type="transmembrane region" description="Helical" evidence="7">
    <location>
        <begin position="48"/>
        <end position="70"/>
    </location>
</feature>
<organism evidence="8 9">
    <name type="scientific">Ceratotherium simum simum</name>
    <name type="common">Southern white rhinoceros</name>
    <dbReference type="NCBI Taxonomy" id="73337"/>
    <lineage>
        <taxon>Eukaryota</taxon>
        <taxon>Metazoa</taxon>
        <taxon>Chordata</taxon>
        <taxon>Craniata</taxon>
        <taxon>Vertebrata</taxon>
        <taxon>Euteleostomi</taxon>
        <taxon>Mammalia</taxon>
        <taxon>Eutheria</taxon>
        <taxon>Laurasiatheria</taxon>
        <taxon>Perissodactyla</taxon>
        <taxon>Rhinocerotidae</taxon>
        <taxon>Ceratotherium</taxon>
    </lineage>
</organism>
<dbReference type="GeneID" id="101389810"/>
<evidence type="ECO:0000256" key="5">
    <source>
        <dbReference type="ARBA" id="ARBA00022989"/>
    </source>
</evidence>
<keyword evidence="5 7" id="KW-1133">Transmembrane helix</keyword>
<evidence type="ECO:0000256" key="7">
    <source>
        <dbReference type="SAM" id="Phobius"/>
    </source>
</evidence>
<evidence type="ECO:0000256" key="2">
    <source>
        <dbReference type="ARBA" id="ARBA00006314"/>
    </source>
</evidence>
<feature type="transmembrane region" description="Helical" evidence="7">
    <location>
        <begin position="90"/>
        <end position="110"/>
    </location>
</feature>
<evidence type="ECO:0000256" key="6">
    <source>
        <dbReference type="ARBA" id="ARBA00023136"/>
    </source>
</evidence>
<reference evidence="9" key="1">
    <citation type="submission" date="2025-08" db="UniProtKB">
        <authorList>
            <consortium name="RefSeq"/>
        </authorList>
    </citation>
    <scope>IDENTIFICATION</scope>
</reference>
<keyword evidence="4 7" id="KW-0812">Transmembrane</keyword>
<dbReference type="InterPro" id="IPR029399">
    <property type="entry name" value="TMEM192"/>
</dbReference>
<evidence type="ECO:0000256" key="3">
    <source>
        <dbReference type="ARBA" id="ARBA00014635"/>
    </source>
</evidence>
<gene>
    <name evidence="9" type="primary">LOC101389810</name>
</gene>
<sequence>MAAGGRMEDGSMDLTQSVEDDPLLDTQHLQQHSLHAHIRRRFHPLPTVVIANLLLLIHVVFVILAFLTGVLCSYPNPNEDKCPGNYTNPLKVQTVIILGKVILWILHFLLERYIQYHHSKVRSRGYNAIYRSTRHLKRLALMIHSVVKIRKFNKSKPQPDVLEEEKIYAHPINITSETGFRTISSLEEVVEKQGDIIVYLKRHNALLSKRLLAFTSCDLSSQPSRM</sequence>
<dbReference type="Proteomes" id="UP000694910">
    <property type="component" value="Unplaced"/>
</dbReference>
<keyword evidence="6 7" id="KW-0472">Membrane</keyword>
<dbReference type="PANTHER" id="PTHR31592:SF1">
    <property type="entry name" value="TRANSMEMBRANE PROTEIN 192"/>
    <property type="match status" value="1"/>
</dbReference>
<comment type="similarity">
    <text evidence="2">Belongs to the TMEM192 family.</text>
</comment>
<dbReference type="PANTHER" id="PTHR31592">
    <property type="entry name" value="TRANSMEMBRANE PROTEIN 192"/>
    <property type="match status" value="1"/>
</dbReference>